<organism evidence="2 3">
    <name type="scientific">Microbulbifer pacificus</name>
    <dbReference type="NCBI Taxonomy" id="407164"/>
    <lineage>
        <taxon>Bacteria</taxon>
        <taxon>Pseudomonadati</taxon>
        <taxon>Pseudomonadota</taxon>
        <taxon>Gammaproteobacteria</taxon>
        <taxon>Cellvibrionales</taxon>
        <taxon>Microbulbiferaceae</taxon>
        <taxon>Microbulbifer</taxon>
    </lineage>
</organism>
<accession>A0AAU0N0W2</accession>
<feature type="transmembrane region" description="Helical" evidence="1">
    <location>
        <begin position="45"/>
        <end position="66"/>
    </location>
</feature>
<proteinExistence type="predicted"/>
<feature type="transmembrane region" description="Helical" evidence="1">
    <location>
        <begin position="20"/>
        <end position="39"/>
    </location>
</feature>
<sequence length="253" mass="28142">MIRSGRKRHWSRWLYRIQWLLLAIIALAVTAVRLGLLHYMTAFEVFKYAGLAAVVVALISILVFIWGLVKRHPEARSAALWAAVLGAIPVAIPLFVVGEHNFRAPPIHDISTDLQDPPAFEAILSLRGPGDNSPDYAGAEVASQQRNSPLYQDIQPLPLKMTVAEATELAAEVAQKLGWRVVAKSPNQGRIEAVARTPVLGFTEDVVVRVKKEGDGVKVDVRSASRARTFDLGSNGERIRTFLHQMRRRTERR</sequence>
<keyword evidence="1" id="KW-0812">Transmembrane</keyword>
<dbReference type="EMBL" id="CP137555">
    <property type="protein sequence ID" value="WOX06090.1"/>
    <property type="molecule type" value="Genomic_DNA"/>
</dbReference>
<reference evidence="2 3" key="1">
    <citation type="submission" date="2023-10" db="EMBL/GenBank/DDBJ databases">
        <title>Description of Microbulbifer bruguierae sp. nov., isolated from the sediments of mangrove plant Bruguiera sexangula and comparative genomic analyses of the genus Microbulbifer.</title>
        <authorList>
            <person name="Long M."/>
        </authorList>
    </citation>
    <scope>NUCLEOTIDE SEQUENCE [LARGE SCALE GENOMIC DNA]</scope>
    <source>
        <strain evidence="2 3">SPO729</strain>
    </source>
</reference>
<gene>
    <name evidence="2" type="ORF">R5R33_02850</name>
</gene>
<dbReference type="AlphaFoldDB" id="A0AAU0N0W2"/>
<dbReference type="InterPro" id="IPR010865">
    <property type="entry name" value="DUF1499"/>
</dbReference>
<keyword evidence="3" id="KW-1185">Reference proteome</keyword>
<dbReference type="Proteomes" id="UP001302477">
    <property type="component" value="Chromosome"/>
</dbReference>
<name>A0AAU0N0W2_9GAMM</name>
<feature type="transmembrane region" description="Helical" evidence="1">
    <location>
        <begin position="78"/>
        <end position="98"/>
    </location>
</feature>
<keyword evidence="1" id="KW-1133">Transmembrane helix</keyword>
<protein>
    <submittedName>
        <fullName evidence="2">DUF1499 domain-containing protein</fullName>
    </submittedName>
</protein>
<dbReference type="Pfam" id="PF07386">
    <property type="entry name" value="DUF1499"/>
    <property type="match status" value="1"/>
</dbReference>
<dbReference type="KEGG" id="mpaf:R5R33_02850"/>
<evidence type="ECO:0000313" key="3">
    <source>
        <dbReference type="Proteomes" id="UP001302477"/>
    </source>
</evidence>
<dbReference type="RefSeq" id="WP_318954550.1">
    <property type="nucleotide sequence ID" value="NZ_CP137555.1"/>
</dbReference>
<evidence type="ECO:0000256" key="1">
    <source>
        <dbReference type="SAM" id="Phobius"/>
    </source>
</evidence>
<evidence type="ECO:0000313" key="2">
    <source>
        <dbReference type="EMBL" id="WOX06090.1"/>
    </source>
</evidence>
<keyword evidence="1" id="KW-0472">Membrane</keyword>